<dbReference type="SUPFAM" id="SSF90209">
    <property type="entry name" value="Ran binding protein zinc finger-like"/>
    <property type="match status" value="1"/>
</dbReference>
<dbReference type="InterPro" id="IPR001876">
    <property type="entry name" value="Znf_RanBP2"/>
</dbReference>
<evidence type="ECO:0000256" key="2">
    <source>
        <dbReference type="ARBA" id="ARBA00022771"/>
    </source>
</evidence>
<dbReference type="PROSITE" id="PS01358">
    <property type="entry name" value="ZF_RANBP2_1"/>
    <property type="match status" value="1"/>
</dbReference>
<organism evidence="8">
    <name type="scientific">Anthurium amnicola</name>
    <dbReference type="NCBI Taxonomy" id="1678845"/>
    <lineage>
        <taxon>Eukaryota</taxon>
        <taxon>Viridiplantae</taxon>
        <taxon>Streptophyta</taxon>
        <taxon>Embryophyta</taxon>
        <taxon>Tracheophyta</taxon>
        <taxon>Spermatophyta</taxon>
        <taxon>Magnoliopsida</taxon>
        <taxon>Liliopsida</taxon>
        <taxon>Araceae</taxon>
        <taxon>Pothoideae</taxon>
        <taxon>Potheae</taxon>
        <taxon>Anthurium</taxon>
    </lineage>
</organism>
<evidence type="ECO:0000259" key="6">
    <source>
        <dbReference type="PROSITE" id="PS50199"/>
    </source>
</evidence>
<keyword evidence="2 4" id="KW-0863">Zinc-finger</keyword>
<accession>A0A1D1Y765</accession>
<evidence type="ECO:0000313" key="8">
    <source>
        <dbReference type="EMBL" id="JAT50483.1"/>
    </source>
</evidence>
<dbReference type="AlphaFoldDB" id="A0A1D1Y765"/>
<dbReference type="InterPro" id="IPR013083">
    <property type="entry name" value="Znf_RING/FYVE/PHD"/>
</dbReference>
<evidence type="ECO:0000256" key="3">
    <source>
        <dbReference type="ARBA" id="ARBA00022833"/>
    </source>
</evidence>
<dbReference type="GO" id="GO:0008270">
    <property type="term" value="F:zinc ion binding"/>
    <property type="evidence" value="ECO:0007669"/>
    <property type="project" value="UniProtKB-KW"/>
</dbReference>
<dbReference type="InterPro" id="IPR004170">
    <property type="entry name" value="WWE_dom"/>
</dbReference>
<feature type="domain" description="RanBP2-type" evidence="6">
    <location>
        <begin position="9"/>
        <end position="38"/>
    </location>
</feature>
<dbReference type="Pfam" id="PF02825">
    <property type="entry name" value="WWE"/>
    <property type="match status" value="1"/>
</dbReference>
<dbReference type="Pfam" id="PF13639">
    <property type="entry name" value="zf-RING_2"/>
    <property type="match status" value="1"/>
</dbReference>
<feature type="domain" description="RING-type" evidence="5">
    <location>
        <begin position="140"/>
        <end position="189"/>
    </location>
</feature>
<dbReference type="SUPFAM" id="SSF117839">
    <property type="entry name" value="WWE domain"/>
    <property type="match status" value="1"/>
</dbReference>
<reference evidence="8" key="1">
    <citation type="submission" date="2015-07" db="EMBL/GenBank/DDBJ databases">
        <title>Transcriptome Assembly of Anthurium amnicola.</title>
        <authorList>
            <person name="Suzuki J."/>
        </authorList>
    </citation>
    <scope>NUCLEOTIDE SEQUENCE</scope>
</reference>
<proteinExistence type="predicted"/>
<dbReference type="Gene3D" id="3.30.720.50">
    <property type="match status" value="1"/>
</dbReference>
<evidence type="ECO:0000259" key="5">
    <source>
        <dbReference type="PROSITE" id="PS50089"/>
    </source>
</evidence>
<dbReference type="PROSITE" id="PS50918">
    <property type="entry name" value="WWE"/>
    <property type="match status" value="1"/>
</dbReference>
<feature type="domain" description="WWE" evidence="7">
    <location>
        <begin position="32"/>
        <end position="117"/>
    </location>
</feature>
<dbReference type="InterPro" id="IPR001841">
    <property type="entry name" value="Znf_RING"/>
</dbReference>
<dbReference type="InterPro" id="IPR036443">
    <property type="entry name" value="Znf_RanBP2_sf"/>
</dbReference>
<dbReference type="EMBL" id="GDJX01017453">
    <property type="protein sequence ID" value="JAT50483.1"/>
    <property type="molecule type" value="Transcribed_RNA"/>
</dbReference>
<dbReference type="InterPro" id="IPR037197">
    <property type="entry name" value="WWE_dom_sf"/>
</dbReference>
<evidence type="ECO:0000259" key="7">
    <source>
        <dbReference type="PROSITE" id="PS50918"/>
    </source>
</evidence>
<sequence length="194" mass="22074">MATTANALSATAWSCEHCTFHNQGIDIACVMCYRNRTEAKDLPVQWEWRANPDQWIPYDLASASELEDAFQQNKPVCKPTKGYFSAISYAYEVHFNYATRRFVQYNLSTGGTRRVRRMGNDDNSILQPVAFNELSQDDSCAICLDTFADPSTTTVDQHPAKLPPCHGHYFHRCCVAAVIKLRDECPMCKKKVEY</sequence>
<protein>
    <submittedName>
        <fullName evidence="8">E3 ubiquitin-protein ligase RNF139</fullName>
    </submittedName>
</protein>
<gene>
    <name evidence="8" type="primary">Rnf139_0</name>
    <name evidence="8" type="ORF">g.8025</name>
</gene>
<dbReference type="PROSITE" id="PS50199">
    <property type="entry name" value="ZF_RANBP2_2"/>
    <property type="match status" value="1"/>
</dbReference>
<dbReference type="SUPFAM" id="SSF57850">
    <property type="entry name" value="RING/U-box"/>
    <property type="match status" value="1"/>
</dbReference>
<dbReference type="PROSITE" id="PS50089">
    <property type="entry name" value="ZF_RING_2"/>
    <property type="match status" value="1"/>
</dbReference>
<keyword evidence="1" id="KW-0479">Metal-binding</keyword>
<evidence type="ECO:0000256" key="4">
    <source>
        <dbReference type="PROSITE-ProRule" id="PRU00322"/>
    </source>
</evidence>
<name>A0A1D1Y765_9ARAE</name>
<dbReference type="Gene3D" id="3.30.40.10">
    <property type="entry name" value="Zinc/RING finger domain, C3HC4 (zinc finger)"/>
    <property type="match status" value="1"/>
</dbReference>
<keyword evidence="3" id="KW-0862">Zinc</keyword>
<evidence type="ECO:0000256" key="1">
    <source>
        <dbReference type="ARBA" id="ARBA00022723"/>
    </source>
</evidence>